<dbReference type="PATRIC" id="fig|1276246.3.peg.672"/>
<keyword evidence="10" id="KW-1185">Reference proteome</keyword>
<protein>
    <recommendedName>
        <fullName evidence="8">PTS EIIB type-3 domain-containing protein</fullName>
    </recommendedName>
</protein>
<dbReference type="PANTHER" id="PTHR34581">
    <property type="entry name" value="PTS SYSTEM N,N'-DIACETYLCHITOBIOSE-SPECIFIC EIIB COMPONENT"/>
    <property type="match status" value="1"/>
</dbReference>
<dbReference type="Pfam" id="PF02302">
    <property type="entry name" value="PTS_IIB"/>
    <property type="match status" value="1"/>
</dbReference>
<keyword evidence="6" id="KW-0418">Kinase</keyword>
<accession>W6AH52</accession>
<evidence type="ECO:0000256" key="7">
    <source>
        <dbReference type="PROSITE-ProRule" id="PRU00423"/>
    </source>
</evidence>
<keyword evidence="5" id="KW-0598">Phosphotransferase system</keyword>
<name>W6AH52_9MOLU</name>
<dbReference type="PANTHER" id="PTHR34581:SF2">
    <property type="entry name" value="PTS SYSTEM N,N'-DIACETYLCHITOBIOSE-SPECIFIC EIIB COMPONENT"/>
    <property type="match status" value="1"/>
</dbReference>
<dbReference type="AlphaFoldDB" id="W6AH52"/>
<dbReference type="KEGG" id="scq:SCULI_v1c06730"/>
<dbReference type="InterPro" id="IPR013012">
    <property type="entry name" value="PTS_EIIB_3"/>
</dbReference>
<dbReference type="GO" id="GO:0016301">
    <property type="term" value="F:kinase activity"/>
    <property type="evidence" value="ECO:0007669"/>
    <property type="project" value="UniProtKB-KW"/>
</dbReference>
<evidence type="ECO:0000256" key="4">
    <source>
        <dbReference type="ARBA" id="ARBA00022679"/>
    </source>
</evidence>
<evidence type="ECO:0000259" key="8">
    <source>
        <dbReference type="PROSITE" id="PS51100"/>
    </source>
</evidence>
<evidence type="ECO:0000313" key="9">
    <source>
        <dbReference type="EMBL" id="AHI53014.1"/>
    </source>
</evidence>
<dbReference type="GO" id="GO:0008982">
    <property type="term" value="F:protein-N(PI)-phosphohistidine-sugar phosphotransferase activity"/>
    <property type="evidence" value="ECO:0007669"/>
    <property type="project" value="InterPro"/>
</dbReference>
<organism evidence="9 10">
    <name type="scientific">Spiroplasma culicicola AES-1</name>
    <dbReference type="NCBI Taxonomy" id="1276246"/>
    <lineage>
        <taxon>Bacteria</taxon>
        <taxon>Bacillati</taxon>
        <taxon>Mycoplasmatota</taxon>
        <taxon>Mollicutes</taxon>
        <taxon>Entomoplasmatales</taxon>
        <taxon>Spiroplasmataceae</taxon>
        <taxon>Spiroplasma</taxon>
    </lineage>
</organism>
<evidence type="ECO:0000256" key="2">
    <source>
        <dbReference type="ARBA" id="ARBA00022553"/>
    </source>
</evidence>
<dbReference type="InterPro" id="IPR051819">
    <property type="entry name" value="PTS_sugar-specific_EIIB"/>
</dbReference>
<dbReference type="InterPro" id="IPR036095">
    <property type="entry name" value="PTS_EIIB-like_sf"/>
</dbReference>
<keyword evidence="2" id="KW-0597">Phosphoprotein</keyword>
<evidence type="ECO:0000313" key="10">
    <source>
        <dbReference type="Proteomes" id="UP000019267"/>
    </source>
</evidence>
<sequence length="104" mass="11844">MKEIKGLILCSGGYSSSIISNRLNELGEEYNLKFEEGGYGNDNISALGDKYDLILFAPHLSMYFDEYEDVLLEKNVPLIQIESREYVSSNVEILFNRILEVLSL</sequence>
<feature type="domain" description="PTS EIIB type-3" evidence="8">
    <location>
        <begin position="3"/>
        <end position="104"/>
    </location>
</feature>
<keyword evidence="1" id="KW-0813">Transport</keyword>
<dbReference type="SUPFAM" id="SSF52794">
    <property type="entry name" value="PTS system IIB component-like"/>
    <property type="match status" value="1"/>
</dbReference>
<dbReference type="EMBL" id="CP006681">
    <property type="protein sequence ID" value="AHI53014.1"/>
    <property type="molecule type" value="Genomic_DNA"/>
</dbReference>
<dbReference type="Gene3D" id="3.40.50.2300">
    <property type="match status" value="1"/>
</dbReference>
<evidence type="ECO:0000256" key="3">
    <source>
        <dbReference type="ARBA" id="ARBA00022597"/>
    </source>
</evidence>
<dbReference type="InterPro" id="IPR003501">
    <property type="entry name" value="PTS_EIIB_2/3"/>
</dbReference>
<dbReference type="HOGENOM" id="CLU_2248414_0_0_14"/>
<dbReference type="Proteomes" id="UP000019267">
    <property type="component" value="Chromosome"/>
</dbReference>
<dbReference type="OrthoDB" id="9808134at2"/>
<evidence type="ECO:0000256" key="5">
    <source>
        <dbReference type="ARBA" id="ARBA00022683"/>
    </source>
</evidence>
<reference evidence="9 10" key="1">
    <citation type="journal article" date="2014" name="Genome Biol. Evol.">
        <title>Molecular evolution of the substrate utilization strategies and putative virulence factors in mosquito-associated Spiroplasma species.</title>
        <authorList>
            <person name="Chang T.H."/>
            <person name="Lo W.S."/>
            <person name="Ku C."/>
            <person name="Chen L.L."/>
            <person name="Kuo C.H."/>
        </authorList>
    </citation>
    <scope>NUCLEOTIDE SEQUENCE [LARGE SCALE GENOMIC DNA]</scope>
    <source>
        <strain evidence="9">AES-1</strain>
    </source>
</reference>
<dbReference type="STRING" id="1276246.SCULI_v1c06730"/>
<keyword evidence="4" id="KW-0808">Transferase</keyword>
<dbReference type="PROSITE" id="PS51100">
    <property type="entry name" value="PTS_EIIB_TYPE_3"/>
    <property type="match status" value="1"/>
</dbReference>
<dbReference type="GO" id="GO:0009401">
    <property type="term" value="P:phosphoenolpyruvate-dependent sugar phosphotransferase system"/>
    <property type="evidence" value="ECO:0007669"/>
    <property type="project" value="UniProtKB-KW"/>
</dbReference>
<gene>
    <name evidence="9" type="ORF">SCULI_v1c06730</name>
</gene>
<evidence type="ECO:0000256" key="6">
    <source>
        <dbReference type="ARBA" id="ARBA00022777"/>
    </source>
</evidence>
<feature type="modified residue" description="Phosphocysteine; by EIIA" evidence="7">
    <location>
        <position position="10"/>
    </location>
</feature>
<dbReference type="RefSeq" id="WP_025363246.1">
    <property type="nucleotide sequence ID" value="NZ_CP006681.1"/>
</dbReference>
<keyword evidence="3" id="KW-0762">Sugar transport</keyword>
<proteinExistence type="predicted"/>
<evidence type="ECO:0000256" key="1">
    <source>
        <dbReference type="ARBA" id="ARBA00022448"/>
    </source>
</evidence>